<feature type="non-terminal residue" evidence="1">
    <location>
        <position position="1"/>
    </location>
</feature>
<keyword evidence="2" id="KW-1185">Reference proteome</keyword>
<gene>
    <name evidence="1" type="ORF">MYCIT1_LOCUS36581</name>
</gene>
<reference evidence="1" key="1">
    <citation type="submission" date="2023-11" db="EMBL/GenBank/DDBJ databases">
        <authorList>
            <person name="De Vega J J."/>
            <person name="De Vega J J."/>
        </authorList>
    </citation>
    <scope>NUCLEOTIDE SEQUENCE</scope>
</reference>
<dbReference type="EMBL" id="CAVNYO010000474">
    <property type="protein sequence ID" value="CAK5283775.1"/>
    <property type="molecule type" value="Genomic_DNA"/>
</dbReference>
<evidence type="ECO:0000313" key="2">
    <source>
        <dbReference type="Proteomes" id="UP001295794"/>
    </source>
</evidence>
<evidence type="ECO:0000313" key="1">
    <source>
        <dbReference type="EMBL" id="CAK5283775.1"/>
    </source>
</evidence>
<dbReference type="Proteomes" id="UP001295794">
    <property type="component" value="Unassembled WGS sequence"/>
</dbReference>
<dbReference type="AlphaFoldDB" id="A0AAD2HYS7"/>
<sequence length="94" mass="10745">LTLEDPLREGSHDLEDWLAHQTEGRNTIREMSKEETHIVHGLPTYNQEGALIAPEGYMSKLRGVMVMLTFNLSHIAFQSKKEDLILADIVKMRV</sequence>
<comment type="caution">
    <text evidence="1">The sequence shown here is derived from an EMBL/GenBank/DDBJ whole genome shotgun (WGS) entry which is preliminary data.</text>
</comment>
<proteinExistence type="predicted"/>
<organism evidence="1 2">
    <name type="scientific">Mycena citricolor</name>
    <dbReference type="NCBI Taxonomy" id="2018698"/>
    <lineage>
        <taxon>Eukaryota</taxon>
        <taxon>Fungi</taxon>
        <taxon>Dikarya</taxon>
        <taxon>Basidiomycota</taxon>
        <taxon>Agaricomycotina</taxon>
        <taxon>Agaricomycetes</taxon>
        <taxon>Agaricomycetidae</taxon>
        <taxon>Agaricales</taxon>
        <taxon>Marasmiineae</taxon>
        <taxon>Mycenaceae</taxon>
        <taxon>Mycena</taxon>
    </lineage>
</organism>
<protein>
    <submittedName>
        <fullName evidence="1">Uncharacterized protein</fullName>
    </submittedName>
</protein>
<accession>A0AAD2HYS7</accession>
<feature type="non-terminal residue" evidence="1">
    <location>
        <position position="94"/>
    </location>
</feature>
<name>A0AAD2HYS7_9AGAR</name>